<protein>
    <submittedName>
        <fullName evidence="1">Uncharacterized protein</fullName>
    </submittedName>
</protein>
<proteinExistence type="predicted"/>
<name>A0ABD0X6U6_UMBPY</name>
<dbReference type="Proteomes" id="UP001557470">
    <property type="component" value="Unassembled WGS sequence"/>
</dbReference>
<reference evidence="1 2" key="1">
    <citation type="submission" date="2024-06" db="EMBL/GenBank/DDBJ databases">
        <authorList>
            <person name="Pan Q."/>
            <person name="Wen M."/>
            <person name="Jouanno E."/>
            <person name="Zahm M."/>
            <person name="Klopp C."/>
            <person name="Cabau C."/>
            <person name="Louis A."/>
            <person name="Berthelot C."/>
            <person name="Parey E."/>
            <person name="Roest Crollius H."/>
            <person name="Montfort J."/>
            <person name="Robinson-Rechavi M."/>
            <person name="Bouchez O."/>
            <person name="Lampietro C."/>
            <person name="Lopez Roques C."/>
            <person name="Donnadieu C."/>
            <person name="Postlethwait J."/>
            <person name="Bobe J."/>
            <person name="Verreycken H."/>
            <person name="Guiguen Y."/>
        </authorList>
    </citation>
    <scope>NUCLEOTIDE SEQUENCE [LARGE SCALE GENOMIC DNA]</scope>
    <source>
        <strain evidence="1">Up_M1</strain>
        <tissue evidence="1">Testis</tissue>
    </source>
</reference>
<organism evidence="1 2">
    <name type="scientific">Umbra pygmaea</name>
    <name type="common">Eastern mudminnow</name>
    <dbReference type="NCBI Taxonomy" id="75934"/>
    <lineage>
        <taxon>Eukaryota</taxon>
        <taxon>Metazoa</taxon>
        <taxon>Chordata</taxon>
        <taxon>Craniata</taxon>
        <taxon>Vertebrata</taxon>
        <taxon>Euteleostomi</taxon>
        <taxon>Actinopterygii</taxon>
        <taxon>Neopterygii</taxon>
        <taxon>Teleostei</taxon>
        <taxon>Protacanthopterygii</taxon>
        <taxon>Esociformes</taxon>
        <taxon>Umbridae</taxon>
        <taxon>Umbra</taxon>
    </lineage>
</organism>
<evidence type="ECO:0000313" key="2">
    <source>
        <dbReference type="Proteomes" id="UP001557470"/>
    </source>
</evidence>
<gene>
    <name evidence="1" type="ORF">UPYG_G00113010</name>
</gene>
<dbReference type="EMBL" id="JAGEUA010000003">
    <property type="protein sequence ID" value="KAL0993739.1"/>
    <property type="molecule type" value="Genomic_DNA"/>
</dbReference>
<accession>A0ABD0X6U6</accession>
<dbReference type="AlphaFoldDB" id="A0ABD0X6U6"/>
<keyword evidence="2" id="KW-1185">Reference proteome</keyword>
<sequence length="143" mass="16119">MEAISPHIRKLKRGYFANCPYYGGNVFVCGGIGEINADMPQANHCANCLSTTANKRCRFCNATITAMSKMGVVERKVKETETGTLFTPHNQLFSDDILIEPHIQTRIDHFHLDALDVGRLQISLLWCCHVSTGVRQRQARRLQ</sequence>
<evidence type="ECO:0000313" key="1">
    <source>
        <dbReference type="EMBL" id="KAL0993739.1"/>
    </source>
</evidence>
<comment type="caution">
    <text evidence="1">The sequence shown here is derived from an EMBL/GenBank/DDBJ whole genome shotgun (WGS) entry which is preliminary data.</text>
</comment>